<organism evidence="7 8">
    <name type="scientific">Agromyces badenianii</name>
    <dbReference type="NCBI Taxonomy" id="2080742"/>
    <lineage>
        <taxon>Bacteria</taxon>
        <taxon>Bacillati</taxon>
        <taxon>Actinomycetota</taxon>
        <taxon>Actinomycetes</taxon>
        <taxon>Micrococcales</taxon>
        <taxon>Microbacteriaceae</taxon>
        <taxon>Agromyces</taxon>
    </lineage>
</organism>
<comment type="cofactor">
    <cofactor evidence="5">
        <name>Mg(2+)</name>
        <dbReference type="ChEBI" id="CHEBI:18420"/>
    </cofactor>
</comment>
<dbReference type="InterPro" id="IPR005110">
    <property type="entry name" value="MoeA_linker/N"/>
</dbReference>
<dbReference type="AlphaFoldDB" id="A0A2S0WWS4"/>
<comment type="catalytic activity">
    <reaction evidence="4">
        <text>adenylyl-molybdopterin + molybdate = Mo-molybdopterin + AMP + H(+)</text>
        <dbReference type="Rhea" id="RHEA:35047"/>
        <dbReference type="ChEBI" id="CHEBI:15378"/>
        <dbReference type="ChEBI" id="CHEBI:36264"/>
        <dbReference type="ChEBI" id="CHEBI:62727"/>
        <dbReference type="ChEBI" id="CHEBI:71302"/>
        <dbReference type="ChEBI" id="CHEBI:456215"/>
        <dbReference type="EC" id="2.10.1.1"/>
    </reaction>
</comment>
<dbReference type="SMART" id="SM00852">
    <property type="entry name" value="MoCF_biosynth"/>
    <property type="match status" value="1"/>
</dbReference>
<dbReference type="Pfam" id="PF00994">
    <property type="entry name" value="MoCF_biosynth"/>
    <property type="match status" value="1"/>
</dbReference>
<dbReference type="Gene3D" id="2.40.340.10">
    <property type="entry name" value="MoeA, C-terminal, domain IV"/>
    <property type="match status" value="1"/>
</dbReference>
<dbReference type="InterPro" id="IPR001453">
    <property type="entry name" value="MoaB/Mog_dom"/>
</dbReference>
<dbReference type="SUPFAM" id="SSF63882">
    <property type="entry name" value="MoeA N-terminal region -like"/>
    <property type="match status" value="1"/>
</dbReference>
<dbReference type="PANTHER" id="PTHR10192">
    <property type="entry name" value="MOLYBDOPTERIN BIOSYNTHESIS PROTEIN"/>
    <property type="match status" value="1"/>
</dbReference>
<dbReference type="Proteomes" id="UP000244729">
    <property type="component" value="Chromosome"/>
</dbReference>
<keyword evidence="5 7" id="KW-0808">Transferase</keyword>
<dbReference type="InterPro" id="IPR038987">
    <property type="entry name" value="MoeA-like"/>
</dbReference>
<dbReference type="UniPathway" id="UPA00344"/>
<evidence type="ECO:0000313" key="8">
    <source>
        <dbReference type="Proteomes" id="UP000244729"/>
    </source>
</evidence>
<dbReference type="EMBL" id="CP028913">
    <property type="protein sequence ID" value="AWB95772.1"/>
    <property type="molecule type" value="Genomic_DNA"/>
</dbReference>
<feature type="domain" description="MoaB/Mog" evidence="6">
    <location>
        <begin position="178"/>
        <end position="313"/>
    </location>
</feature>
<dbReference type="InterPro" id="IPR036425">
    <property type="entry name" value="MoaB/Mog-like_dom_sf"/>
</dbReference>
<comment type="pathway">
    <text evidence="5">Cofactor biosynthesis; molybdopterin biosynthesis.</text>
</comment>
<evidence type="ECO:0000259" key="6">
    <source>
        <dbReference type="SMART" id="SM00852"/>
    </source>
</evidence>
<accession>A0A2S0WWS4</accession>
<name>A0A2S0WWS4_9MICO</name>
<dbReference type="GO" id="GO:0005829">
    <property type="term" value="C:cytosol"/>
    <property type="evidence" value="ECO:0007669"/>
    <property type="project" value="TreeGrafter"/>
</dbReference>
<evidence type="ECO:0000256" key="3">
    <source>
        <dbReference type="ARBA" id="ARBA00022505"/>
    </source>
</evidence>
<evidence type="ECO:0000313" key="7">
    <source>
        <dbReference type="EMBL" id="AWB95772.1"/>
    </source>
</evidence>
<evidence type="ECO:0000256" key="4">
    <source>
        <dbReference type="ARBA" id="ARBA00047317"/>
    </source>
</evidence>
<dbReference type="KEGG" id="agm:DCE93_08940"/>
<comment type="similarity">
    <text evidence="2 5">Belongs to the MoeA family.</text>
</comment>
<evidence type="ECO:0000256" key="5">
    <source>
        <dbReference type="RuleBase" id="RU365090"/>
    </source>
</evidence>
<dbReference type="Gene3D" id="3.40.980.10">
    <property type="entry name" value="MoaB/Mog-like domain"/>
    <property type="match status" value="1"/>
</dbReference>
<dbReference type="CDD" id="cd00887">
    <property type="entry name" value="MoeA"/>
    <property type="match status" value="1"/>
</dbReference>
<dbReference type="Pfam" id="PF03453">
    <property type="entry name" value="MoeA_N"/>
    <property type="match status" value="1"/>
</dbReference>
<dbReference type="RefSeq" id="WP_108595580.1">
    <property type="nucleotide sequence ID" value="NZ_CP028913.1"/>
</dbReference>
<dbReference type="GO" id="GO:0046872">
    <property type="term" value="F:metal ion binding"/>
    <property type="evidence" value="ECO:0007669"/>
    <property type="project" value="UniProtKB-UniRule"/>
</dbReference>
<keyword evidence="8" id="KW-1185">Reference proteome</keyword>
<dbReference type="EC" id="2.10.1.1" evidence="5"/>
<reference evidence="7 8" key="1">
    <citation type="submission" date="2018-04" db="EMBL/GenBank/DDBJ databases">
        <authorList>
            <person name="Li J."/>
        </authorList>
    </citation>
    <scope>NUCLEOTIDE SEQUENCE [LARGE SCALE GENOMIC DNA]</scope>
    <source>
        <strain evidence="8">30A</strain>
    </source>
</reference>
<sequence length="388" mass="40278">MSGTGWDEARAIAWRAGAARPLGVETIPVERGDGRRLGAAVHALVDLPTVDVSAMDGWAVAGSGPWRLDGAVAMGVPPAQRLRAGTARVITTGAAVPLGTLGILRAEHGAPLPGEPEVLRAIATEAIDEGRDIRRRGEELRFGEPLIRAGARLTPPRLALAAAAGHDTLGVLATPRVDLIVTGDEVVAAGVPAPGAVRDAFTPSLPPLLGRLGAAATTRRIPDRLDPFIDAFATGRPDVFVTTGGTAGGHGDLLRRAIVAEGGTVELAGVAMRPGHPVLFARTSAGIPVLGLPGNPLAAFACLLSFLPPWLDGASGRPMAELDRVAALDIPSTGHERRLTPFEWRDGVPEPSRWRGSAMLRGLADADGFLVSPSGDGERAARMLRLPW</sequence>
<gene>
    <name evidence="7" type="ORF">DCE93_08940</name>
</gene>
<dbReference type="InterPro" id="IPR036688">
    <property type="entry name" value="MoeA_C_domain_IV_sf"/>
</dbReference>
<dbReference type="Gene3D" id="2.170.190.11">
    <property type="entry name" value="Molybdopterin biosynthesis moea protein, domain 3"/>
    <property type="match status" value="1"/>
</dbReference>
<protein>
    <recommendedName>
        <fullName evidence="5">Molybdopterin molybdenumtransferase</fullName>
        <ecNumber evidence="5">2.10.1.1</ecNumber>
    </recommendedName>
</protein>
<keyword evidence="3 5" id="KW-0500">Molybdenum</keyword>
<evidence type="ECO:0000256" key="2">
    <source>
        <dbReference type="ARBA" id="ARBA00010763"/>
    </source>
</evidence>
<dbReference type="InterPro" id="IPR036135">
    <property type="entry name" value="MoeA_linker/N_sf"/>
</dbReference>
<keyword evidence="5" id="KW-0501">Molybdenum cofactor biosynthesis</keyword>
<dbReference type="GO" id="GO:0006777">
    <property type="term" value="P:Mo-molybdopterin cofactor biosynthetic process"/>
    <property type="evidence" value="ECO:0007669"/>
    <property type="project" value="UniProtKB-UniRule"/>
</dbReference>
<comment type="function">
    <text evidence="1 5">Catalyzes the insertion of molybdate into adenylated molybdopterin with the concomitant release of AMP.</text>
</comment>
<keyword evidence="5" id="KW-0479">Metal-binding</keyword>
<proteinExistence type="inferred from homology"/>
<dbReference type="GO" id="GO:0061599">
    <property type="term" value="F:molybdopterin molybdotransferase activity"/>
    <property type="evidence" value="ECO:0007669"/>
    <property type="project" value="UniProtKB-UniRule"/>
</dbReference>
<dbReference type="SUPFAM" id="SSF53218">
    <property type="entry name" value="Molybdenum cofactor biosynthesis proteins"/>
    <property type="match status" value="1"/>
</dbReference>
<dbReference type="OrthoDB" id="3196725at2"/>
<keyword evidence="5" id="KW-0460">Magnesium</keyword>
<dbReference type="PANTHER" id="PTHR10192:SF5">
    <property type="entry name" value="GEPHYRIN"/>
    <property type="match status" value="1"/>
</dbReference>
<evidence type="ECO:0000256" key="1">
    <source>
        <dbReference type="ARBA" id="ARBA00002901"/>
    </source>
</evidence>
<dbReference type="Gene3D" id="3.90.105.10">
    <property type="entry name" value="Molybdopterin biosynthesis moea protein, domain 2"/>
    <property type="match status" value="1"/>
</dbReference>